<dbReference type="PANTHER" id="PTHR11669">
    <property type="entry name" value="REPLICATION FACTOR C / DNA POLYMERASE III GAMMA-TAU SUBUNIT"/>
    <property type="match status" value="1"/>
</dbReference>
<feature type="domain" description="AAA+ ATPase" evidence="1">
    <location>
        <begin position="37"/>
        <end position="177"/>
    </location>
</feature>
<dbReference type="GO" id="GO:0003887">
    <property type="term" value="F:DNA-directed DNA polymerase activity"/>
    <property type="evidence" value="ECO:0007669"/>
    <property type="project" value="UniProtKB-EC"/>
</dbReference>
<dbReference type="InterPro" id="IPR003593">
    <property type="entry name" value="AAA+_ATPase"/>
</dbReference>
<dbReference type="NCBIfam" id="TIGR00678">
    <property type="entry name" value="holB"/>
    <property type="match status" value="1"/>
</dbReference>
<dbReference type="InterPro" id="IPR004622">
    <property type="entry name" value="DNA_pol_HolB"/>
</dbReference>
<dbReference type="PANTHER" id="PTHR11669:SF8">
    <property type="entry name" value="DNA POLYMERASE III SUBUNIT DELTA"/>
    <property type="match status" value="1"/>
</dbReference>
<reference evidence="2 3" key="1">
    <citation type="submission" date="2019-11" db="EMBL/GenBank/DDBJ databases">
        <authorList>
            <person name="Jiang L.-Q."/>
        </authorList>
    </citation>
    <scope>NUCLEOTIDE SEQUENCE [LARGE SCALE GENOMIC DNA]</scope>
    <source>
        <strain evidence="2 3">YIM 132087</strain>
    </source>
</reference>
<dbReference type="GO" id="GO:0008408">
    <property type="term" value="F:3'-5' exonuclease activity"/>
    <property type="evidence" value="ECO:0007669"/>
    <property type="project" value="InterPro"/>
</dbReference>
<dbReference type="Proteomes" id="UP000460221">
    <property type="component" value="Unassembled WGS sequence"/>
</dbReference>
<dbReference type="EMBL" id="WLYK01000013">
    <property type="protein sequence ID" value="MTD17022.1"/>
    <property type="molecule type" value="Genomic_DNA"/>
</dbReference>
<evidence type="ECO:0000313" key="3">
    <source>
        <dbReference type="Proteomes" id="UP000460221"/>
    </source>
</evidence>
<dbReference type="InterPro" id="IPR050238">
    <property type="entry name" value="DNA_Rep/Repair_Clamp_Loader"/>
</dbReference>
<name>A0A7K1FSA6_9ACTN</name>
<keyword evidence="2" id="KW-0548">Nucleotidyltransferase</keyword>
<dbReference type="SMART" id="SM00382">
    <property type="entry name" value="AAA"/>
    <property type="match status" value="1"/>
</dbReference>
<dbReference type="AlphaFoldDB" id="A0A7K1FSA6"/>
<dbReference type="RefSeq" id="WP_322098382.1">
    <property type="nucleotide sequence ID" value="NZ_WLYK01000013.1"/>
</dbReference>
<evidence type="ECO:0000259" key="1">
    <source>
        <dbReference type="SMART" id="SM00382"/>
    </source>
</evidence>
<dbReference type="NCBIfam" id="NF005926">
    <property type="entry name" value="PRK07940.1"/>
    <property type="match status" value="1"/>
</dbReference>
<organism evidence="2 3">
    <name type="scientific">Nakamurella alba</name>
    <dbReference type="NCBI Taxonomy" id="2665158"/>
    <lineage>
        <taxon>Bacteria</taxon>
        <taxon>Bacillati</taxon>
        <taxon>Actinomycetota</taxon>
        <taxon>Actinomycetes</taxon>
        <taxon>Nakamurellales</taxon>
        <taxon>Nakamurellaceae</taxon>
        <taxon>Nakamurella</taxon>
    </lineage>
</organism>
<dbReference type="GO" id="GO:0006261">
    <property type="term" value="P:DNA-templated DNA replication"/>
    <property type="evidence" value="ECO:0007669"/>
    <property type="project" value="TreeGrafter"/>
</dbReference>
<dbReference type="EC" id="2.7.7.7" evidence="2"/>
<protein>
    <submittedName>
        <fullName evidence="2">DNA polymerase III subunit delta</fullName>
        <ecNumber evidence="2">2.7.7.7</ecNumber>
    </submittedName>
</protein>
<keyword evidence="2" id="KW-0808">Transferase</keyword>
<evidence type="ECO:0000313" key="2">
    <source>
        <dbReference type="EMBL" id="MTD17022.1"/>
    </source>
</evidence>
<dbReference type="InterPro" id="IPR027417">
    <property type="entry name" value="P-loop_NTPase"/>
</dbReference>
<keyword evidence="3" id="KW-1185">Reference proteome</keyword>
<accession>A0A7K1FSA6</accession>
<comment type="caution">
    <text evidence="2">The sequence shown here is derived from an EMBL/GenBank/DDBJ whole genome shotgun (WGS) entry which is preliminary data.</text>
</comment>
<gene>
    <name evidence="2" type="ORF">GIS00_24100</name>
</gene>
<dbReference type="SUPFAM" id="SSF52540">
    <property type="entry name" value="P-loop containing nucleoside triphosphate hydrolases"/>
    <property type="match status" value="1"/>
</dbReference>
<dbReference type="Pfam" id="PF13177">
    <property type="entry name" value="DNA_pol3_delta2"/>
    <property type="match status" value="1"/>
</dbReference>
<sequence length="393" mass="41531">MSSPVFDDVIGQPDAVEVLELAVAASHGDADVPTSAMTHAWLFTGPPGSGRSVAARAFAAALECPDRGCGHCSHCRTVLHGTHADLKAVVPEGLTISVKEMRAVVQQAARRPATGRWQIVLIEDADRLTEGASNALLKAVEEPPPHTVFLLCAPSTHPDDVSVTIRSRCRVLALRTPAAEAIADVLVRRDGIDSEQADWAAAVSGGHVGRARRLARDEQARDERARILALPGSLRSMSAVFAEAEELIGLAKGTAKTVSEKRDAAELEELKTALGAGGTGKGAVGAARGTAGVVKELERRQKSRATRTERDVLDRALIDLSGFYRDVIAVAFGAEVPLTNPDLADEVAVAASRFGAVGALRRLDAVLACREAIELNVKPLIAVEAMMMTLYRG</sequence>
<dbReference type="Gene3D" id="3.40.50.300">
    <property type="entry name" value="P-loop containing nucleotide triphosphate hydrolases"/>
    <property type="match status" value="1"/>
</dbReference>
<proteinExistence type="predicted"/>